<feature type="region of interest" description="Disordered" evidence="7">
    <location>
        <begin position="1"/>
        <end position="26"/>
    </location>
</feature>
<gene>
    <name evidence="8" type="ORF">CDAR_513501</name>
</gene>
<dbReference type="GO" id="GO:0000724">
    <property type="term" value="P:double-strand break repair via homologous recombination"/>
    <property type="evidence" value="ECO:0007669"/>
    <property type="project" value="TreeGrafter"/>
</dbReference>
<dbReference type="GO" id="GO:0032798">
    <property type="term" value="C:Swi5-Sfr1 complex"/>
    <property type="evidence" value="ECO:0007669"/>
    <property type="project" value="TreeGrafter"/>
</dbReference>
<evidence type="ECO:0000256" key="2">
    <source>
        <dbReference type="ARBA" id="ARBA00019825"/>
    </source>
</evidence>
<comment type="caution">
    <text evidence="8">The sequence shown here is derived from an EMBL/GenBank/DDBJ whole genome shotgun (WGS) entry which is preliminary data.</text>
</comment>
<dbReference type="PANTHER" id="PTHR28529">
    <property type="entry name" value="DNA REPAIR PROTEIN SWI5 HOMOLOG"/>
    <property type="match status" value="1"/>
</dbReference>
<name>A0AAV4WX55_9ARAC</name>
<evidence type="ECO:0000256" key="1">
    <source>
        <dbReference type="ARBA" id="ARBA00008060"/>
    </source>
</evidence>
<evidence type="ECO:0000256" key="4">
    <source>
        <dbReference type="ARBA" id="ARBA00023204"/>
    </source>
</evidence>
<dbReference type="Proteomes" id="UP001054837">
    <property type="component" value="Unassembled WGS sequence"/>
</dbReference>
<dbReference type="InterPro" id="IPR010760">
    <property type="entry name" value="DNA-repair_Swi5"/>
</dbReference>
<organism evidence="8 9">
    <name type="scientific">Caerostris darwini</name>
    <dbReference type="NCBI Taxonomy" id="1538125"/>
    <lineage>
        <taxon>Eukaryota</taxon>
        <taxon>Metazoa</taxon>
        <taxon>Ecdysozoa</taxon>
        <taxon>Arthropoda</taxon>
        <taxon>Chelicerata</taxon>
        <taxon>Arachnida</taxon>
        <taxon>Araneae</taxon>
        <taxon>Araneomorphae</taxon>
        <taxon>Entelegynae</taxon>
        <taxon>Araneoidea</taxon>
        <taxon>Araneidae</taxon>
        <taxon>Caerostris</taxon>
    </lineage>
</organism>
<dbReference type="PANTHER" id="PTHR28529:SF2">
    <property type="entry name" value="DNA REPAIR PROTEIN SWI5 HOMOLOG"/>
    <property type="match status" value="1"/>
</dbReference>
<evidence type="ECO:0000256" key="7">
    <source>
        <dbReference type="SAM" id="MobiDB-lite"/>
    </source>
</evidence>
<evidence type="ECO:0000313" key="9">
    <source>
        <dbReference type="Proteomes" id="UP001054837"/>
    </source>
</evidence>
<reference evidence="8 9" key="1">
    <citation type="submission" date="2021-06" db="EMBL/GenBank/DDBJ databases">
        <title>Caerostris darwini draft genome.</title>
        <authorList>
            <person name="Kono N."/>
            <person name="Arakawa K."/>
        </authorList>
    </citation>
    <scope>NUCLEOTIDE SEQUENCE [LARGE SCALE GENOMIC DNA]</scope>
</reference>
<dbReference type="Gene3D" id="1.20.5.170">
    <property type="match status" value="1"/>
</dbReference>
<dbReference type="Pfam" id="PF07061">
    <property type="entry name" value="Swi5"/>
    <property type="match status" value="1"/>
</dbReference>
<comment type="function">
    <text evidence="5">Component of the swi5-sfr1 complex, a complex required for double-strand break repair via homologous recombination.</text>
</comment>
<evidence type="ECO:0000313" key="8">
    <source>
        <dbReference type="EMBL" id="GIY86340.1"/>
    </source>
</evidence>
<evidence type="ECO:0000256" key="3">
    <source>
        <dbReference type="ARBA" id="ARBA00022763"/>
    </source>
</evidence>
<keyword evidence="9" id="KW-1185">Reference proteome</keyword>
<keyword evidence="4" id="KW-0234">DNA repair</keyword>
<dbReference type="EMBL" id="BPLQ01015184">
    <property type="protein sequence ID" value="GIY86340.1"/>
    <property type="molecule type" value="Genomic_DNA"/>
</dbReference>
<dbReference type="AlphaFoldDB" id="A0AAV4WX55"/>
<evidence type="ECO:0000256" key="6">
    <source>
        <dbReference type="ARBA" id="ARBA00030081"/>
    </source>
</evidence>
<keyword evidence="3" id="KW-0227">DNA damage</keyword>
<accession>A0AAV4WX55</accession>
<protein>
    <recommendedName>
        <fullName evidence="2">DNA repair protein SWI5 homolog</fullName>
    </recommendedName>
    <alternativeName>
        <fullName evidence="6">Protein SAE3 homolog</fullName>
    </alternativeName>
</protein>
<comment type="similarity">
    <text evidence="1">Belongs to the SWI5/SAE3 family.</text>
</comment>
<proteinExistence type="inferred from homology"/>
<evidence type="ECO:0000256" key="5">
    <source>
        <dbReference type="ARBA" id="ARBA00025380"/>
    </source>
</evidence>
<dbReference type="GO" id="GO:0034974">
    <property type="term" value="C:Swi5-Swi2 complex"/>
    <property type="evidence" value="ECO:0007669"/>
    <property type="project" value="TreeGrafter"/>
</dbReference>
<sequence length="126" mass="14774">MENTTTPKISQRGRSKFIRPSPSSSFRSPLIKTADKKIAFEFENASLEEMKKVTLEMWQKNEDLKQEIGVLKEEGFKEEQSKWYIDKLHEYNEIKDVAQMVMGRIAILEQTTVRTVHEEFGMKDDD</sequence>